<accession>A0A1B1KFC3</accession>
<feature type="transmembrane region" description="Helical" evidence="1">
    <location>
        <begin position="12"/>
        <end position="29"/>
    </location>
</feature>
<dbReference type="Proteomes" id="UP000186108">
    <property type="component" value="Chromosome"/>
</dbReference>
<keyword evidence="1" id="KW-0812">Transmembrane</keyword>
<dbReference type="EMBL" id="CP009111">
    <property type="protein sequence ID" value="ANS31297.1"/>
    <property type="molecule type" value="Genomic_DNA"/>
</dbReference>
<keyword evidence="1" id="KW-0472">Membrane</keyword>
<organism evidence="2 3">
    <name type="scientific">Rhodococcus opacus</name>
    <name type="common">Nocardia opaca</name>
    <dbReference type="NCBI Taxonomy" id="37919"/>
    <lineage>
        <taxon>Bacteria</taxon>
        <taxon>Bacillati</taxon>
        <taxon>Actinomycetota</taxon>
        <taxon>Actinomycetes</taxon>
        <taxon>Mycobacteriales</taxon>
        <taxon>Nocardiaceae</taxon>
        <taxon>Rhodococcus</taxon>
    </lineage>
</organism>
<evidence type="ECO:0000313" key="3">
    <source>
        <dbReference type="Proteomes" id="UP000186108"/>
    </source>
</evidence>
<sequence>MAPGGPAFSNWTLIYLGFLTLAIWQALPAHRADPRQHRAGWWLAAAMVYGLPYRSSVAGSRTVTEAVI</sequence>
<keyword evidence="1" id="KW-1133">Transmembrane helix</keyword>
<protein>
    <submittedName>
        <fullName evidence="2">Putative membrane protein</fullName>
    </submittedName>
</protein>
<proteinExistence type="predicted"/>
<evidence type="ECO:0000256" key="1">
    <source>
        <dbReference type="SAM" id="Phobius"/>
    </source>
</evidence>
<gene>
    <name evidence="2" type="ORF">R1CP_33370</name>
</gene>
<dbReference type="PATRIC" id="fig|37919.13.peg.7007"/>
<evidence type="ECO:0000313" key="2">
    <source>
        <dbReference type="EMBL" id="ANS31297.1"/>
    </source>
</evidence>
<dbReference type="AlphaFoldDB" id="A0A1B1KFC3"/>
<name>A0A1B1KFC3_RHOOP</name>
<reference evidence="2 3" key="1">
    <citation type="submission" date="2014-07" db="EMBL/GenBank/DDBJ databases">
        <authorList>
            <person name="Zhang J.E."/>
            <person name="Yang H."/>
            <person name="Guo J."/>
            <person name="Deng Z."/>
            <person name="Luo H."/>
            <person name="Luo M."/>
            <person name="Zhao B."/>
        </authorList>
    </citation>
    <scope>NUCLEOTIDE SEQUENCE [LARGE SCALE GENOMIC DNA]</scope>
    <source>
        <strain evidence="2 3">1CP</strain>
    </source>
</reference>